<dbReference type="RefSeq" id="WP_183390508.1">
    <property type="nucleotide sequence ID" value="NZ_JACHVY010000001.1"/>
</dbReference>
<dbReference type="EMBL" id="JACHVY010000001">
    <property type="protein sequence ID" value="MBB2900120.1"/>
    <property type="molecule type" value="Genomic_DNA"/>
</dbReference>
<evidence type="ECO:0000313" key="4">
    <source>
        <dbReference type="Proteomes" id="UP000533269"/>
    </source>
</evidence>
<dbReference type="Gene3D" id="3.40.50.620">
    <property type="entry name" value="HUPs"/>
    <property type="match status" value="2"/>
</dbReference>
<name>A0A7W4XWG0_KINRA</name>
<organism evidence="3 4">
    <name type="scientific">Kineococcus radiotolerans</name>
    <dbReference type="NCBI Taxonomy" id="131568"/>
    <lineage>
        <taxon>Bacteria</taxon>
        <taxon>Bacillati</taxon>
        <taxon>Actinomycetota</taxon>
        <taxon>Actinomycetes</taxon>
        <taxon>Kineosporiales</taxon>
        <taxon>Kineosporiaceae</taxon>
        <taxon>Kineococcus</taxon>
    </lineage>
</organism>
<sequence>MTVLAAYLPGKGGRATLDLAAQLARGLGVPLSVATVLPGPWDATTPTTVDAQLEGWSAVLAASAESSARAHLARTAPGAEVRFLACPGRSVPATLVDLAAGTGAAALVLGSSPRGRPGRVVVGSTAGRLLHSSPLSVALAPRGHRGGGAGTPRVTCAAAGEDGEVVARARRFADRVGARLRVLTLAVRGPAPWAPAVSVLGPRAEEEVLDAWTEQAHRSLRVLSEEGALPPEAETAVGAGQGWREALDAVDWEPGELLVVGSRPHGPVARVFLGSRATRILRHAPVPVVVLPG</sequence>
<dbReference type="Pfam" id="PF00582">
    <property type="entry name" value="Usp"/>
    <property type="match status" value="2"/>
</dbReference>
<accession>A0A7W4XWG0</accession>
<proteinExistence type="inferred from homology"/>
<dbReference type="PANTHER" id="PTHR46268">
    <property type="entry name" value="STRESS RESPONSE PROTEIN NHAX"/>
    <property type="match status" value="1"/>
</dbReference>
<dbReference type="AlphaFoldDB" id="A0A7W4XWG0"/>
<evidence type="ECO:0000259" key="2">
    <source>
        <dbReference type="Pfam" id="PF00582"/>
    </source>
</evidence>
<feature type="domain" description="UspA" evidence="2">
    <location>
        <begin position="3"/>
        <end position="139"/>
    </location>
</feature>
<reference evidence="3 4" key="1">
    <citation type="submission" date="2020-08" db="EMBL/GenBank/DDBJ databases">
        <title>The Agave Microbiome: Exploring the role of microbial communities in plant adaptations to desert environments.</title>
        <authorList>
            <person name="Partida-Martinez L.P."/>
        </authorList>
    </citation>
    <scope>NUCLEOTIDE SEQUENCE [LARGE SCALE GENOMIC DNA]</scope>
    <source>
        <strain evidence="3 4">AS2.23</strain>
    </source>
</reference>
<protein>
    <submittedName>
        <fullName evidence="3">Nucleotide-binding universal stress UspA family protein</fullName>
    </submittedName>
</protein>
<dbReference type="SUPFAM" id="SSF52402">
    <property type="entry name" value="Adenine nucleotide alpha hydrolases-like"/>
    <property type="match status" value="2"/>
</dbReference>
<dbReference type="Proteomes" id="UP000533269">
    <property type="component" value="Unassembled WGS sequence"/>
</dbReference>
<dbReference type="CDD" id="cd00293">
    <property type="entry name" value="USP-like"/>
    <property type="match status" value="1"/>
</dbReference>
<comment type="caution">
    <text evidence="3">The sequence shown here is derived from an EMBL/GenBank/DDBJ whole genome shotgun (WGS) entry which is preliminary data.</text>
</comment>
<evidence type="ECO:0000256" key="1">
    <source>
        <dbReference type="ARBA" id="ARBA00008791"/>
    </source>
</evidence>
<reference evidence="3 4" key="2">
    <citation type="submission" date="2020-08" db="EMBL/GenBank/DDBJ databases">
        <authorList>
            <person name="Partida-Martinez L."/>
            <person name="Huntemann M."/>
            <person name="Clum A."/>
            <person name="Wang J."/>
            <person name="Palaniappan K."/>
            <person name="Ritter S."/>
            <person name="Chen I.-M."/>
            <person name="Stamatis D."/>
            <person name="Reddy T."/>
            <person name="O'Malley R."/>
            <person name="Daum C."/>
            <person name="Shapiro N."/>
            <person name="Ivanova N."/>
            <person name="Kyrpides N."/>
            <person name="Woyke T."/>
        </authorList>
    </citation>
    <scope>NUCLEOTIDE SEQUENCE [LARGE SCALE GENOMIC DNA]</scope>
    <source>
        <strain evidence="3 4">AS2.23</strain>
    </source>
</reference>
<gene>
    <name evidence="3" type="ORF">FHR75_000908</name>
</gene>
<dbReference type="InterPro" id="IPR014729">
    <property type="entry name" value="Rossmann-like_a/b/a_fold"/>
</dbReference>
<feature type="domain" description="UspA" evidence="2">
    <location>
        <begin position="164"/>
        <end position="292"/>
    </location>
</feature>
<dbReference type="PANTHER" id="PTHR46268:SF6">
    <property type="entry name" value="UNIVERSAL STRESS PROTEIN UP12"/>
    <property type="match status" value="1"/>
</dbReference>
<dbReference type="InterPro" id="IPR006015">
    <property type="entry name" value="Universal_stress_UspA"/>
</dbReference>
<comment type="similarity">
    <text evidence="1">Belongs to the universal stress protein A family.</text>
</comment>
<dbReference type="PRINTS" id="PR01438">
    <property type="entry name" value="UNVRSLSTRESS"/>
</dbReference>
<evidence type="ECO:0000313" key="3">
    <source>
        <dbReference type="EMBL" id="MBB2900120.1"/>
    </source>
</evidence>
<dbReference type="InterPro" id="IPR006016">
    <property type="entry name" value="UspA"/>
</dbReference>